<feature type="signal peptide" evidence="2">
    <location>
        <begin position="1"/>
        <end position="21"/>
    </location>
</feature>
<evidence type="ECO:0000313" key="4">
    <source>
        <dbReference type="Proteomes" id="UP000650081"/>
    </source>
</evidence>
<keyword evidence="4" id="KW-1185">Reference proteome</keyword>
<protein>
    <recommendedName>
        <fullName evidence="5">DUF5067 domain-containing protein</fullName>
    </recommendedName>
</protein>
<feature type="compositionally biased region" description="Polar residues" evidence="1">
    <location>
        <begin position="27"/>
        <end position="39"/>
    </location>
</feature>
<dbReference type="EMBL" id="JACSIT010000143">
    <property type="protein sequence ID" value="MBC6995995.1"/>
    <property type="molecule type" value="Genomic_DNA"/>
</dbReference>
<comment type="caution">
    <text evidence="3">The sequence shown here is derived from an EMBL/GenBank/DDBJ whole genome shotgun (WGS) entry which is preliminary data.</text>
</comment>
<feature type="region of interest" description="Disordered" evidence="1">
    <location>
        <begin position="23"/>
        <end position="42"/>
    </location>
</feature>
<evidence type="ECO:0000256" key="1">
    <source>
        <dbReference type="SAM" id="MobiDB-lite"/>
    </source>
</evidence>
<organism evidence="3 4">
    <name type="scientific">Neolewinella lacunae</name>
    <dbReference type="NCBI Taxonomy" id="1517758"/>
    <lineage>
        <taxon>Bacteria</taxon>
        <taxon>Pseudomonadati</taxon>
        <taxon>Bacteroidota</taxon>
        <taxon>Saprospiria</taxon>
        <taxon>Saprospirales</taxon>
        <taxon>Lewinellaceae</taxon>
        <taxon>Neolewinella</taxon>
    </lineage>
</organism>
<dbReference type="Proteomes" id="UP000650081">
    <property type="component" value="Unassembled WGS sequence"/>
</dbReference>
<accession>A0A923T8U2</accession>
<keyword evidence="2" id="KW-0732">Signal</keyword>
<feature type="chain" id="PRO_5038010321" description="DUF5067 domain-containing protein" evidence="2">
    <location>
        <begin position="22"/>
        <end position="143"/>
    </location>
</feature>
<dbReference type="RefSeq" id="WP_187468021.1">
    <property type="nucleotide sequence ID" value="NZ_JACSIT010000143.1"/>
</dbReference>
<proteinExistence type="predicted"/>
<evidence type="ECO:0008006" key="5">
    <source>
        <dbReference type="Google" id="ProtNLM"/>
    </source>
</evidence>
<dbReference type="AlphaFoldDB" id="A0A923T8U2"/>
<evidence type="ECO:0000256" key="2">
    <source>
        <dbReference type="SAM" id="SignalP"/>
    </source>
</evidence>
<sequence length="143" mass="15821">MRFFSVLLLFLALLQGCGNSAAEPTAGTPSASAESGTTDESQDVLTVRYRSDGFYPGIASEWLEVTYDSETPTILSVVYWSSDDETRQEMEILEQSFSAGEISGYSGQLAFPGQDPIGFGSIEDRFNFVHDGDRFQEFELEEE</sequence>
<dbReference type="PROSITE" id="PS51257">
    <property type="entry name" value="PROKAR_LIPOPROTEIN"/>
    <property type="match status" value="1"/>
</dbReference>
<evidence type="ECO:0000313" key="3">
    <source>
        <dbReference type="EMBL" id="MBC6995995.1"/>
    </source>
</evidence>
<name>A0A923T8U2_9BACT</name>
<gene>
    <name evidence="3" type="ORF">H9S92_17635</name>
</gene>
<reference evidence="3" key="1">
    <citation type="submission" date="2020-08" db="EMBL/GenBank/DDBJ databases">
        <title>Lewinella bacteria from marine environments.</title>
        <authorList>
            <person name="Zhong Y."/>
        </authorList>
    </citation>
    <scope>NUCLEOTIDE SEQUENCE</scope>
    <source>
        <strain evidence="3">KCTC 42187</strain>
    </source>
</reference>